<evidence type="ECO:0000259" key="5">
    <source>
        <dbReference type="SMART" id="SM00014"/>
    </source>
</evidence>
<dbReference type="PANTHER" id="PTHR14969:SF13">
    <property type="entry name" value="AT30094P"/>
    <property type="match status" value="1"/>
</dbReference>
<dbReference type="GO" id="GO:0050380">
    <property type="term" value="F:undecaprenyl-diphosphatase activity"/>
    <property type="evidence" value="ECO:0007669"/>
    <property type="project" value="UniProtKB-EC"/>
</dbReference>
<dbReference type="AlphaFoldDB" id="A0A2U3N2X9"/>
<dbReference type="FunCoup" id="A0A2U3N2X9">
    <property type="interactions" value="178"/>
</dbReference>
<dbReference type="GO" id="GO:0005886">
    <property type="term" value="C:plasma membrane"/>
    <property type="evidence" value="ECO:0007669"/>
    <property type="project" value="InterPro"/>
</dbReference>
<dbReference type="PANTHER" id="PTHR14969">
    <property type="entry name" value="SPHINGOSINE-1-PHOSPHATE PHOSPHOHYDROLASE"/>
    <property type="match status" value="1"/>
</dbReference>
<reference evidence="7" key="1">
    <citation type="submission" date="2018-03" db="EMBL/GenBank/DDBJ databases">
        <authorList>
            <person name="Blom J."/>
        </authorList>
    </citation>
    <scope>NUCLEOTIDE SEQUENCE [LARGE SCALE GENOMIC DNA]</scope>
    <source>
        <strain evidence="7">KPC-SM-21</strain>
    </source>
</reference>
<dbReference type="EMBL" id="OOGT01000204">
    <property type="protein sequence ID" value="SPL72012.1"/>
    <property type="molecule type" value="Genomic_DNA"/>
</dbReference>
<dbReference type="CDD" id="cd03385">
    <property type="entry name" value="PAP2_BcrC_like"/>
    <property type="match status" value="1"/>
</dbReference>
<keyword evidence="7" id="KW-1185">Reference proteome</keyword>
<name>A0A2U3N2X9_9GAMM</name>
<dbReference type="Proteomes" id="UP000245974">
    <property type="component" value="Unassembled WGS sequence"/>
</dbReference>
<keyword evidence="4" id="KW-0812">Transmembrane</keyword>
<dbReference type="SMART" id="SM00014">
    <property type="entry name" value="acidPPc"/>
    <property type="match status" value="1"/>
</dbReference>
<organism evidence="6 7">
    <name type="scientific">Acinetobacter stercoris</name>
    <dbReference type="NCBI Taxonomy" id="2126983"/>
    <lineage>
        <taxon>Bacteria</taxon>
        <taxon>Pseudomonadati</taxon>
        <taxon>Pseudomonadota</taxon>
        <taxon>Gammaproteobacteria</taxon>
        <taxon>Moraxellales</taxon>
        <taxon>Moraxellaceae</taxon>
        <taxon>Acinetobacter</taxon>
    </lineage>
</organism>
<evidence type="ECO:0000256" key="2">
    <source>
        <dbReference type="ARBA" id="ARBA00032707"/>
    </source>
</evidence>
<evidence type="ECO:0000256" key="3">
    <source>
        <dbReference type="ARBA" id="ARBA00047594"/>
    </source>
</evidence>
<keyword evidence="6" id="KW-0378">Hydrolase</keyword>
<dbReference type="Pfam" id="PF01569">
    <property type="entry name" value="PAP2"/>
    <property type="match status" value="1"/>
</dbReference>
<keyword evidence="4" id="KW-1133">Transmembrane helix</keyword>
<feature type="domain" description="Phosphatidic acid phosphatase type 2/haloperoxidase" evidence="5">
    <location>
        <begin position="57"/>
        <end position="166"/>
    </location>
</feature>
<dbReference type="InterPro" id="IPR033879">
    <property type="entry name" value="UPP_Pase"/>
</dbReference>
<keyword evidence="4" id="KW-0472">Membrane</keyword>
<evidence type="ECO:0000256" key="4">
    <source>
        <dbReference type="SAM" id="Phobius"/>
    </source>
</evidence>
<dbReference type="InterPro" id="IPR036938">
    <property type="entry name" value="PAP2/HPO_sf"/>
</dbReference>
<dbReference type="InParanoid" id="A0A2U3N2X9"/>
<protein>
    <recommendedName>
        <fullName evidence="1">undecaprenyl-diphosphate phosphatase</fullName>
        <ecNumber evidence="1">3.6.1.27</ecNumber>
    </recommendedName>
    <alternativeName>
        <fullName evidence="2">Undecaprenyl pyrophosphate phosphatase</fullName>
    </alternativeName>
</protein>
<dbReference type="SUPFAM" id="SSF48317">
    <property type="entry name" value="Acid phosphatase/Vanadium-dependent haloperoxidase"/>
    <property type="match status" value="1"/>
</dbReference>
<feature type="transmembrane region" description="Helical" evidence="4">
    <location>
        <begin position="57"/>
        <end position="80"/>
    </location>
</feature>
<evidence type="ECO:0000313" key="6">
    <source>
        <dbReference type="EMBL" id="SPL72012.1"/>
    </source>
</evidence>
<dbReference type="OrthoDB" id="9801622at2"/>
<dbReference type="InterPro" id="IPR000326">
    <property type="entry name" value="PAP2/HPO"/>
</dbReference>
<feature type="transmembrane region" description="Helical" evidence="4">
    <location>
        <begin position="151"/>
        <end position="169"/>
    </location>
</feature>
<dbReference type="RefSeq" id="WP_121975425.1">
    <property type="nucleotide sequence ID" value="NZ_OOGT01000204.1"/>
</dbReference>
<dbReference type="Gene3D" id="1.20.144.10">
    <property type="entry name" value="Phosphatidic acid phosphatase type 2/haloperoxidase"/>
    <property type="match status" value="1"/>
</dbReference>
<accession>A0A2U3N2X9</accession>
<dbReference type="EC" id="3.6.1.27" evidence="1"/>
<feature type="transmembrane region" description="Helical" evidence="4">
    <location>
        <begin position="20"/>
        <end position="45"/>
    </location>
</feature>
<sequence length="198" mass="22702">MSLEAFNLDLFEHLNAPDGASSFMVNFAIFIANDTLYLMMIFLLLSWFLGNRHTKELALKAVITTSIALCIGFIISALFPHPRPFMMDVGRTLIYHVPNSSFPSDHMLFFSSIAFSYLFAKERKIGVFLFWLALEVAWSRVYLGVHFPLDMIGALVVALITAFIIQKIWDKYGHDIVELALRIYQLLFSNLINKGWLR</sequence>
<gene>
    <name evidence="6" type="primary">ybjG</name>
    <name evidence="6" type="ORF">KPC_3190</name>
</gene>
<evidence type="ECO:0000256" key="1">
    <source>
        <dbReference type="ARBA" id="ARBA00012374"/>
    </source>
</evidence>
<comment type="catalytic activity">
    <reaction evidence="3">
        <text>di-trans,octa-cis-undecaprenyl diphosphate + H2O = di-trans,octa-cis-undecaprenyl phosphate + phosphate + H(+)</text>
        <dbReference type="Rhea" id="RHEA:28094"/>
        <dbReference type="ChEBI" id="CHEBI:15377"/>
        <dbReference type="ChEBI" id="CHEBI:15378"/>
        <dbReference type="ChEBI" id="CHEBI:43474"/>
        <dbReference type="ChEBI" id="CHEBI:58405"/>
        <dbReference type="ChEBI" id="CHEBI:60392"/>
        <dbReference type="EC" id="3.6.1.27"/>
    </reaction>
</comment>
<proteinExistence type="predicted"/>
<evidence type="ECO:0000313" key="7">
    <source>
        <dbReference type="Proteomes" id="UP000245974"/>
    </source>
</evidence>